<accession>A0A8J7D9T7</accession>
<gene>
    <name evidence="1" type="ORF">IQ241_00015</name>
</gene>
<evidence type="ECO:0000313" key="1">
    <source>
        <dbReference type="EMBL" id="MBE9075697.1"/>
    </source>
</evidence>
<keyword evidence="2" id="KW-1185">Reference proteome</keyword>
<dbReference type="RefSeq" id="WP_193904363.1">
    <property type="nucleotide sequence ID" value="NZ_JADEXG010000001.1"/>
</dbReference>
<reference evidence="1" key="1">
    <citation type="submission" date="2020-10" db="EMBL/GenBank/DDBJ databases">
        <authorList>
            <person name="Castelo-Branco R."/>
            <person name="Eusebio N."/>
            <person name="Adriana R."/>
            <person name="Vieira A."/>
            <person name="Brugerolle De Fraissinette N."/>
            <person name="Rezende De Castro R."/>
            <person name="Schneider M.P."/>
            <person name="Vasconcelos V."/>
            <person name="Leao P.N."/>
        </authorList>
    </citation>
    <scope>NUCLEOTIDE SEQUENCE</scope>
    <source>
        <strain evidence="1">LEGE 07310</strain>
    </source>
</reference>
<protein>
    <submittedName>
        <fullName evidence="1">Uncharacterized protein</fullName>
    </submittedName>
</protein>
<evidence type="ECO:0000313" key="2">
    <source>
        <dbReference type="Proteomes" id="UP000636505"/>
    </source>
</evidence>
<dbReference type="AlphaFoldDB" id="A0A8J7D9T7"/>
<sequence length="116" mass="13491">MLKRLRAFFSFRPDRLVIRSKGQQTCGVSRAQIRAVIEWLGLRATDYGAMAHLIWDNPEIAIADLDARVKDGLQRKQPIFLYRCGDRPSVTPPAGYDWRLVPEYPSLRLYRLEKDE</sequence>
<name>A0A8J7D9T7_9CYAN</name>
<dbReference type="Proteomes" id="UP000636505">
    <property type="component" value="Unassembled WGS sequence"/>
</dbReference>
<organism evidence="1 2">
    <name type="scientific">Vasconcelosia minhoensis LEGE 07310</name>
    <dbReference type="NCBI Taxonomy" id="915328"/>
    <lineage>
        <taxon>Bacteria</taxon>
        <taxon>Bacillati</taxon>
        <taxon>Cyanobacteriota</taxon>
        <taxon>Cyanophyceae</taxon>
        <taxon>Nodosilineales</taxon>
        <taxon>Cymatolegaceae</taxon>
        <taxon>Vasconcelosia</taxon>
        <taxon>Vasconcelosia minhoensis</taxon>
    </lineage>
</organism>
<dbReference type="EMBL" id="JADEXG010000001">
    <property type="protein sequence ID" value="MBE9075697.1"/>
    <property type="molecule type" value="Genomic_DNA"/>
</dbReference>
<comment type="caution">
    <text evidence="1">The sequence shown here is derived from an EMBL/GenBank/DDBJ whole genome shotgun (WGS) entry which is preliminary data.</text>
</comment>
<proteinExistence type="predicted"/>